<dbReference type="EMBL" id="CP000561">
    <property type="protein sequence ID" value="ABO08672.1"/>
    <property type="molecule type" value="Genomic_DNA"/>
</dbReference>
<dbReference type="KEGG" id="pcl:Pcal_1248"/>
<sequence length="281" mass="31680">MRMDFERVAYMHRYAAVLGRGGLILGGGYVINFLVLPEVGEPPRLTFDIDTATRRATTKAEALKQVASLNQALIESGLAASLEVGGRRIYLGLLEHDIERDVLPFLLPLRIPVVSRWSGVPLWRFLASRGIELRYRDVEEAKRASVETLGVDEPKVDYLRVGISIALEPPVAEVRGLPVSDISWQLSLKLREKLLRPVAEGRVVAEAHDMVKALLDLRAVDWYNLREGAECRAVEAAIRQAAQVAADFWQSHHYLLVRKRYPTPQDVALRVWKSLKQRLNC</sequence>
<accession>A3MVK5</accession>
<dbReference type="Proteomes" id="UP000001431">
    <property type="component" value="Chromosome"/>
</dbReference>
<evidence type="ECO:0000313" key="3">
    <source>
        <dbReference type="Proteomes" id="UP000001431"/>
    </source>
</evidence>
<proteinExistence type="predicted"/>
<organism evidence="2 3">
    <name type="scientific">Pyrobaculum calidifontis (strain DSM 21063 / JCM 11548 / VA1)</name>
    <dbReference type="NCBI Taxonomy" id="410359"/>
    <lineage>
        <taxon>Archaea</taxon>
        <taxon>Thermoproteota</taxon>
        <taxon>Thermoprotei</taxon>
        <taxon>Thermoproteales</taxon>
        <taxon>Thermoproteaceae</taxon>
        <taxon>Pyrobaculum</taxon>
    </lineage>
</organism>
<feature type="transmembrane region" description="Helical" evidence="1">
    <location>
        <begin position="12"/>
        <end position="36"/>
    </location>
</feature>
<keyword evidence="1" id="KW-1133">Transmembrane helix</keyword>
<keyword evidence="3" id="KW-1185">Reference proteome</keyword>
<gene>
    <name evidence="2" type="ordered locus">Pcal_1248</name>
</gene>
<name>A3MVK5_PYRCJ</name>
<reference evidence="2" key="1">
    <citation type="submission" date="2007-02" db="EMBL/GenBank/DDBJ databases">
        <title>Complete sequence of Pyrobaculum calidifontis JCM 11548.</title>
        <authorList>
            <consortium name="US DOE Joint Genome Institute"/>
            <person name="Copeland A."/>
            <person name="Lucas S."/>
            <person name="Lapidus A."/>
            <person name="Barry K."/>
            <person name="Glavina del Rio T."/>
            <person name="Dalin E."/>
            <person name="Tice H."/>
            <person name="Pitluck S."/>
            <person name="Chain P."/>
            <person name="Malfatti S."/>
            <person name="Shin M."/>
            <person name="Vergez L."/>
            <person name="Schmutz J."/>
            <person name="Larimer F."/>
            <person name="Land M."/>
            <person name="Hauser L."/>
            <person name="Kyrpides N."/>
            <person name="Mikhailova N."/>
            <person name="Cozen A.E."/>
            <person name="Fitz-Gibbon S.T."/>
            <person name="House C.H."/>
            <person name="Saltikov C."/>
            <person name="Lowe T.M."/>
            <person name="Richardson P."/>
        </authorList>
    </citation>
    <scope>NUCLEOTIDE SEQUENCE [LARGE SCALE GENOMIC DNA]</scope>
    <source>
        <strain evidence="2">JCM 11548</strain>
    </source>
</reference>
<evidence type="ECO:0000313" key="2">
    <source>
        <dbReference type="EMBL" id="ABO08672.1"/>
    </source>
</evidence>
<dbReference type="STRING" id="410359.Pcal_1248"/>
<evidence type="ECO:0008006" key="4">
    <source>
        <dbReference type="Google" id="ProtNLM"/>
    </source>
</evidence>
<protein>
    <recommendedName>
        <fullName evidence="4">Nucleotidyl transferase AbiEii/AbiGii toxin family protein</fullName>
    </recommendedName>
</protein>
<evidence type="ECO:0000256" key="1">
    <source>
        <dbReference type="SAM" id="Phobius"/>
    </source>
</evidence>
<dbReference type="eggNOG" id="arCOG11439">
    <property type="taxonomic scope" value="Archaea"/>
</dbReference>
<keyword evidence="1" id="KW-0812">Transmembrane</keyword>
<dbReference type="HOGENOM" id="CLU_989077_0_0_2"/>
<keyword evidence="1" id="KW-0472">Membrane</keyword>
<dbReference type="AlphaFoldDB" id="A3MVK5"/>